<keyword evidence="4 10" id="KW-0808">Transferase</keyword>
<comment type="caution">
    <text evidence="10">The sequence shown here is derived from an EMBL/GenBank/DDBJ whole genome shotgun (WGS) entry which is preliminary data.</text>
</comment>
<evidence type="ECO:0000256" key="6">
    <source>
        <dbReference type="ARBA" id="ARBA00022989"/>
    </source>
</evidence>
<feature type="transmembrane region" description="Helical" evidence="8">
    <location>
        <begin position="126"/>
        <end position="143"/>
    </location>
</feature>
<dbReference type="Pfam" id="PF13231">
    <property type="entry name" value="PMT_2"/>
    <property type="match status" value="1"/>
</dbReference>
<sequence>MTDQRLERRRTGWLLAGLWGLLLVLAALRPLAVPDEGRYAEVGRWMLQSGDWLTPRLNGLPFFHKPPLLHWLQAASMAVFGENAWAARLVPALHAGLMLLGVYLASRALAPALAPKASAEAFARRAALMFGTSLAFLLGGQYVNHDMLVAAWIATAIWLFAFAFLHGERPHAGLARLGFVACALGVLGKGLIGVVLPGGVIFFWLLATGQWRKMPRLPWFSGLALFALVAVPWFVLEQRLYPGLFDYLFGDQQFRRYTAGGFNNAHPWWFYGVALLALFFPWLFWVFFAAKPGVKSSSVATENKAFQIWLLCLIWVGLIVGFFSIPRSKLVGYVLPVLSPLALLAALGWERMFGARAGAPRLLAALCLAAVALAAVLEPLSTRLTRDKRAYDLAQTLACAASPEDTVYVLGGYPYDLPFYVRTPKPFVVLQDWPALRRTAGDNWARELFEAGDFEPATAAQVLQSPEVLPDAARRPGQWLLVPHDHPDGDWKHGWVLVQRGRAWSLYRSAPERPVAAEHESLRGCHR</sequence>
<feature type="transmembrane region" description="Helical" evidence="8">
    <location>
        <begin position="308"/>
        <end position="325"/>
    </location>
</feature>
<dbReference type="InterPro" id="IPR038731">
    <property type="entry name" value="RgtA/B/C-like"/>
</dbReference>
<evidence type="ECO:0000256" key="5">
    <source>
        <dbReference type="ARBA" id="ARBA00022692"/>
    </source>
</evidence>
<dbReference type="PANTHER" id="PTHR33908">
    <property type="entry name" value="MANNOSYLTRANSFERASE YKCB-RELATED"/>
    <property type="match status" value="1"/>
</dbReference>
<feature type="transmembrane region" description="Helical" evidence="8">
    <location>
        <begin position="268"/>
        <end position="288"/>
    </location>
</feature>
<evidence type="ECO:0000256" key="2">
    <source>
        <dbReference type="ARBA" id="ARBA00022475"/>
    </source>
</evidence>
<dbReference type="AlphaFoldDB" id="A0A3N4UP25"/>
<dbReference type="RefSeq" id="WP_124222916.1">
    <property type="nucleotide sequence ID" value="NZ_RKQL01000004.1"/>
</dbReference>
<dbReference type="GO" id="GO:0016763">
    <property type="term" value="F:pentosyltransferase activity"/>
    <property type="evidence" value="ECO:0007669"/>
    <property type="project" value="TreeGrafter"/>
</dbReference>
<feature type="transmembrane region" description="Helical" evidence="8">
    <location>
        <begin position="177"/>
        <end position="205"/>
    </location>
</feature>
<evidence type="ECO:0000313" key="10">
    <source>
        <dbReference type="EMBL" id="RPE66777.1"/>
    </source>
</evidence>
<evidence type="ECO:0000256" key="1">
    <source>
        <dbReference type="ARBA" id="ARBA00004651"/>
    </source>
</evidence>
<dbReference type="Proteomes" id="UP000272193">
    <property type="component" value="Unassembled WGS sequence"/>
</dbReference>
<evidence type="ECO:0000256" key="4">
    <source>
        <dbReference type="ARBA" id="ARBA00022679"/>
    </source>
</evidence>
<reference evidence="10 11" key="1">
    <citation type="submission" date="2018-11" db="EMBL/GenBank/DDBJ databases">
        <title>Genomic Encyclopedia of Type Strains, Phase IV (KMG-IV): sequencing the most valuable type-strain genomes for metagenomic binning, comparative biology and taxonomic classification.</title>
        <authorList>
            <person name="Goeker M."/>
        </authorList>
    </citation>
    <scope>NUCLEOTIDE SEQUENCE [LARGE SCALE GENOMIC DNA]</scope>
    <source>
        <strain evidence="10 11">DSM 101684</strain>
    </source>
</reference>
<feature type="transmembrane region" description="Helical" evidence="8">
    <location>
        <begin position="85"/>
        <end position="105"/>
    </location>
</feature>
<evidence type="ECO:0000256" key="8">
    <source>
        <dbReference type="SAM" id="Phobius"/>
    </source>
</evidence>
<protein>
    <submittedName>
        <fullName evidence="10">Dolichyl-phosphate-mannose-protein mannosyltransferase</fullName>
    </submittedName>
</protein>
<evidence type="ECO:0000256" key="3">
    <source>
        <dbReference type="ARBA" id="ARBA00022676"/>
    </source>
</evidence>
<proteinExistence type="predicted"/>
<dbReference type="EMBL" id="RKQL01000004">
    <property type="protein sequence ID" value="RPE66777.1"/>
    <property type="molecule type" value="Genomic_DNA"/>
</dbReference>
<keyword evidence="7 8" id="KW-0472">Membrane</keyword>
<keyword evidence="11" id="KW-1185">Reference proteome</keyword>
<dbReference type="PANTHER" id="PTHR33908:SF3">
    <property type="entry name" value="UNDECAPRENYL PHOSPHATE-ALPHA-4-AMINO-4-DEOXY-L-ARABINOSE ARABINOSYL TRANSFERASE"/>
    <property type="match status" value="1"/>
</dbReference>
<dbReference type="GO" id="GO:0005886">
    <property type="term" value="C:plasma membrane"/>
    <property type="evidence" value="ECO:0007669"/>
    <property type="project" value="UniProtKB-SubCell"/>
</dbReference>
<feature type="transmembrane region" description="Helical" evidence="8">
    <location>
        <begin position="361"/>
        <end position="380"/>
    </location>
</feature>
<feature type="transmembrane region" description="Helical" evidence="8">
    <location>
        <begin position="330"/>
        <end position="349"/>
    </location>
</feature>
<gene>
    <name evidence="10" type="ORF">EDC62_1851</name>
</gene>
<dbReference type="InterPro" id="IPR050297">
    <property type="entry name" value="LipidA_mod_glycosyltrf_83"/>
</dbReference>
<evidence type="ECO:0000313" key="11">
    <source>
        <dbReference type="Proteomes" id="UP000272193"/>
    </source>
</evidence>
<keyword evidence="5 8" id="KW-0812">Transmembrane</keyword>
<evidence type="ECO:0000259" key="9">
    <source>
        <dbReference type="Pfam" id="PF13231"/>
    </source>
</evidence>
<feature type="transmembrane region" description="Helical" evidence="8">
    <location>
        <begin position="149"/>
        <end position="165"/>
    </location>
</feature>
<comment type="subcellular location">
    <subcellularLocation>
        <location evidence="1">Cell membrane</location>
        <topology evidence="1">Multi-pass membrane protein</topology>
    </subcellularLocation>
</comment>
<keyword evidence="2" id="KW-1003">Cell membrane</keyword>
<dbReference type="GO" id="GO:0009103">
    <property type="term" value="P:lipopolysaccharide biosynthetic process"/>
    <property type="evidence" value="ECO:0007669"/>
    <property type="project" value="UniProtKB-ARBA"/>
</dbReference>
<name>A0A3N4UP25_9BURK</name>
<feature type="domain" description="Glycosyltransferase RgtA/B/C/D-like" evidence="9">
    <location>
        <begin position="64"/>
        <end position="233"/>
    </location>
</feature>
<evidence type="ECO:0000256" key="7">
    <source>
        <dbReference type="ARBA" id="ARBA00023136"/>
    </source>
</evidence>
<feature type="transmembrane region" description="Helical" evidence="8">
    <location>
        <begin position="217"/>
        <end position="236"/>
    </location>
</feature>
<keyword evidence="6 8" id="KW-1133">Transmembrane helix</keyword>
<dbReference type="OrthoDB" id="9775035at2"/>
<keyword evidence="3 10" id="KW-0328">Glycosyltransferase</keyword>
<dbReference type="GO" id="GO:0010041">
    <property type="term" value="P:response to iron(III) ion"/>
    <property type="evidence" value="ECO:0007669"/>
    <property type="project" value="TreeGrafter"/>
</dbReference>
<feature type="transmembrane region" description="Helical" evidence="8">
    <location>
        <begin position="12"/>
        <end position="32"/>
    </location>
</feature>
<accession>A0A3N4UP25</accession>
<organism evidence="10 11">
    <name type="scientific">Tibeticola sediminis</name>
    <dbReference type="NCBI Taxonomy" id="1917811"/>
    <lineage>
        <taxon>Bacteria</taxon>
        <taxon>Pseudomonadati</taxon>
        <taxon>Pseudomonadota</taxon>
        <taxon>Betaproteobacteria</taxon>
        <taxon>Burkholderiales</taxon>
        <taxon>Comamonadaceae</taxon>
        <taxon>Tibeticola</taxon>
    </lineage>
</organism>